<keyword evidence="13" id="KW-0594">Phospholipid biosynthesis</keyword>
<evidence type="ECO:0000256" key="6">
    <source>
        <dbReference type="ARBA" id="ARBA00022692"/>
    </source>
</evidence>
<dbReference type="PANTHER" id="PTHR34299">
    <property type="entry name" value="DIACYLGLYCEROL KINASE"/>
    <property type="match status" value="1"/>
</dbReference>
<keyword evidence="9" id="KW-0067">ATP-binding</keyword>
<keyword evidence="11" id="KW-0443">Lipid metabolism</keyword>
<keyword evidence="14" id="KW-1208">Phospholipid metabolism</keyword>
<dbReference type="InterPro" id="IPR033717">
    <property type="entry name" value="UDPK"/>
</dbReference>
<dbReference type="PANTHER" id="PTHR34299:SF1">
    <property type="entry name" value="DIACYLGLYCEROL KINASE"/>
    <property type="match status" value="1"/>
</dbReference>
<keyword evidence="17" id="KW-1185">Reference proteome</keyword>
<comment type="caution">
    <text evidence="16">The sequence shown here is derived from an EMBL/GenBank/DDBJ whole genome shotgun (WGS) entry which is preliminary data.</text>
</comment>
<dbReference type="Proteomes" id="UP000838686">
    <property type="component" value="Unassembled WGS sequence"/>
</dbReference>
<keyword evidence="4" id="KW-0444">Lipid biosynthesis</keyword>
<evidence type="ECO:0000256" key="10">
    <source>
        <dbReference type="ARBA" id="ARBA00022989"/>
    </source>
</evidence>
<dbReference type="InterPro" id="IPR036945">
    <property type="entry name" value="DAGK_sf"/>
</dbReference>
<evidence type="ECO:0000256" key="12">
    <source>
        <dbReference type="ARBA" id="ARBA00023136"/>
    </source>
</evidence>
<comment type="similarity">
    <text evidence="2">Belongs to the bacterial diacylglycerol kinase family.</text>
</comment>
<dbReference type="Gene3D" id="1.10.287.3610">
    <property type="match status" value="1"/>
</dbReference>
<dbReference type="EMBL" id="CAKMMF010000022">
    <property type="protein sequence ID" value="CAH1214082.1"/>
    <property type="molecule type" value="Genomic_DNA"/>
</dbReference>
<evidence type="ECO:0000313" key="17">
    <source>
        <dbReference type="Proteomes" id="UP000838686"/>
    </source>
</evidence>
<keyword evidence="8 16" id="KW-0418">Kinase</keyword>
<evidence type="ECO:0000256" key="15">
    <source>
        <dbReference type="SAM" id="Phobius"/>
    </source>
</evidence>
<dbReference type="RefSeq" id="WP_236344125.1">
    <property type="nucleotide sequence ID" value="NZ_CAKMMF010000022.1"/>
</dbReference>
<evidence type="ECO:0000256" key="11">
    <source>
        <dbReference type="ARBA" id="ARBA00023098"/>
    </source>
</evidence>
<keyword evidence="12 15" id="KW-0472">Membrane</keyword>
<dbReference type="EC" id="2.7.1.66" evidence="16"/>
<evidence type="ECO:0000256" key="9">
    <source>
        <dbReference type="ARBA" id="ARBA00022840"/>
    </source>
</evidence>
<dbReference type="Pfam" id="PF01219">
    <property type="entry name" value="DAGK_prokar"/>
    <property type="match status" value="1"/>
</dbReference>
<dbReference type="InterPro" id="IPR000829">
    <property type="entry name" value="DAGK"/>
</dbReference>
<dbReference type="CDD" id="cd14265">
    <property type="entry name" value="UDPK_IM_like"/>
    <property type="match status" value="1"/>
</dbReference>
<evidence type="ECO:0000256" key="7">
    <source>
        <dbReference type="ARBA" id="ARBA00022741"/>
    </source>
</evidence>
<keyword evidence="10 15" id="KW-1133">Transmembrane helix</keyword>
<evidence type="ECO:0000256" key="2">
    <source>
        <dbReference type="ARBA" id="ARBA00005967"/>
    </source>
</evidence>
<keyword evidence="7" id="KW-0547">Nucleotide-binding</keyword>
<feature type="transmembrane region" description="Helical" evidence="15">
    <location>
        <begin position="50"/>
        <end position="69"/>
    </location>
</feature>
<organism evidence="16 17">
    <name type="scientific">Paenibacillus plantiphilus</name>
    <dbReference type="NCBI Taxonomy" id="2905650"/>
    <lineage>
        <taxon>Bacteria</taxon>
        <taxon>Bacillati</taxon>
        <taxon>Bacillota</taxon>
        <taxon>Bacilli</taxon>
        <taxon>Bacillales</taxon>
        <taxon>Paenibacillaceae</taxon>
        <taxon>Paenibacillus</taxon>
    </lineage>
</organism>
<sequence length="120" mass="12923">MARFLRSAGWALSGIGHALRTQRHMRFHVMMAVLVIAAGLWFRISGLEWVIVLLTAALVIAAELFNTAIESIVDLASPGQHPLAKAAKDIAAGAVLVLAFAAVVIGLIVFLPHMRILLFD</sequence>
<evidence type="ECO:0000256" key="8">
    <source>
        <dbReference type="ARBA" id="ARBA00022777"/>
    </source>
</evidence>
<evidence type="ECO:0000256" key="1">
    <source>
        <dbReference type="ARBA" id="ARBA00004651"/>
    </source>
</evidence>
<evidence type="ECO:0000256" key="5">
    <source>
        <dbReference type="ARBA" id="ARBA00022679"/>
    </source>
</evidence>
<keyword evidence="5 16" id="KW-0808">Transferase</keyword>
<comment type="subcellular location">
    <subcellularLocation>
        <location evidence="1">Cell membrane</location>
        <topology evidence="1">Multi-pass membrane protein</topology>
    </subcellularLocation>
</comment>
<evidence type="ECO:0000256" key="4">
    <source>
        <dbReference type="ARBA" id="ARBA00022516"/>
    </source>
</evidence>
<protein>
    <submittedName>
        <fullName evidence="16">Undecaprenol kinase</fullName>
        <ecNumber evidence="16">2.7.1.66</ecNumber>
    </submittedName>
</protein>
<keyword evidence="6 15" id="KW-0812">Transmembrane</keyword>
<evidence type="ECO:0000256" key="13">
    <source>
        <dbReference type="ARBA" id="ARBA00023209"/>
    </source>
</evidence>
<evidence type="ECO:0000256" key="14">
    <source>
        <dbReference type="ARBA" id="ARBA00023264"/>
    </source>
</evidence>
<evidence type="ECO:0000256" key="3">
    <source>
        <dbReference type="ARBA" id="ARBA00022475"/>
    </source>
</evidence>
<feature type="transmembrane region" description="Helical" evidence="15">
    <location>
        <begin position="90"/>
        <end position="111"/>
    </location>
</feature>
<name>A0ABM9CGX0_9BACL</name>
<feature type="transmembrane region" description="Helical" evidence="15">
    <location>
        <begin position="27"/>
        <end position="44"/>
    </location>
</feature>
<gene>
    <name evidence="16" type="primary">dgkA</name>
    <name evidence="16" type="ORF">PAECIP111893_03768</name>
</gene>
<reference evidence="16" key="1">
    <citation type="submission" date="2022-01" db="EMBL/GenBank/DDBJ databases">
        <authorList>
            <person name="Criscuolo A."/>
        </authorList>
    </citation>
    <scope>NUCLEOTIDE SEQUENCE</scope>
    <source>
        <strain evidence="16">CIP111893</strain>
    </source>
</reference>
<evidence type="ECO:0000313" key="16">
    <source>
        <dbReference type="EMBL" id="CAH1214082.1"/>
    </source>
</evidence>
<dbReference type="GO" id="GO:0036433">
    <property type="term" value="F:di-trans, poly-cis-undecaprenol kinase activity"/>
    <property type="evidence" value="ECO:0007669"/>
    <property type="project" value="UniProtKB-EC"/>
</dbReference>
<keyword evidence="3" id="KW-1003">Cell membrane</keyword>
<proteinExistence type="inferred from homology"/>
<accession>A0ABM9CGX0</accession>